<reference evidence="1" key="2">
    <citation type="submission" date="2022-08" db="UniProtKB">
        <authorList>
            <consortium name="EnsemblMetazoa"/>
        </authorList>
    </citation>
    <scope>IDENTIFICATION</scope>
    <source>
        <strain evidence="1">STECLA/ALBI9_A</strain>
    </source>
</reference>
<keyword evidence="2" id="KW-1185">Reference proteome</keyword>
<dbReference type="VEuPathDB" id="VectorBase:AALB003794"/>
<dbReference type="VEuPathDB" id="VectorBase:AALB20_027260"/>
<name>A0A182FBB1_ANOAL</name>
<evidence type="ECO:0000313" key="1">
    <source>
        <dbReference type="EnsemblMetazoa" id="AALB003794-PA"/>
    </source>
</evidence>
<dbReference type="AlphaFoldDB" id="A0A182FBB1"/>
<dbReference type="OrthoDB" id="7740444at2759"/>
<sequence>MVRSASKAKIRLQVPRKKLQRALELLEQPLKNAGDRDDQGCPFTMLKHRDTSTTTLRPLHARRNWLEHFSSTVTRHNWDTFIRSLKLASQNNSFCGVQAILRNTIFGMLSHPLYREPATIKSILSAITPCSSGADVKLCIETMAQAINGHTLAWKPKSNRKTPDAEEASPIEINLDVDCKRETGEAI</sequence>
<dbReference type="Proteomes" id="UP000069272">
    <property type="component" value="Chromosome 3R"/>
</dbReference>
<dbReference type="KEGG" id="aali:118465833"/>
<evidence type="ECO:0000313" key="2">
    <source>
        <dbReference type="Proteomes" id="UP000069272"/>
    </source>
</evidence>
<organism evidence="1 2">
    <name type="scientific">Anopheles albimanus</name>
    <name type="common">New world malaria mosquito</name>
    <dbReference type="NCBI Taxonomy" id="7167"/>
    <lineage>
        <taxon>Eukaryota</taxon>
        <taxon>Metazoa</taxon>
        <taxon>Ecdysozoa</taxon>
        <taxon>Arthropoda</taxon>
        <taxon>Hexapoda</taxon>
        <taxon>Insecta</taxon>
        <taxon>Pterygota</taxon>
        <taxon>Neoptera</taxon>
        <taxon>Endopterygota</taxon>
        <taxon>Diptera</taxon>
        <taxon>Nematocera</taxon>
        <taxon>Culicoidea</taxon>
        <taxon>Culicidae</taxon>
        <taxon>Anophelinae</taxon>
        <taxon>Anopheles</taxon>
    </lineage>
</organism>
<dbReference type="EnsemblMetazoa" id="AALB003794-RA">
    <property type="protein sequence ID" value="AALB003794-PA"/>
    <property type="gene ID" value="AALB003794"/>
</dbReference>
<dbReference type="RefSeq" id="XP_035790319.1">
    <property type="nucleotide sequence ID" value="XM_035934426.1"/>
</dbReference>
<accession>A0A182FBB1</accession>
<proteinExistence type="predicted"/>
<reference evidence="1 2" key="1">
    <citation type="journal article" date="2017" name="G3 (Bethesda)">
        <title>The Physical Genome Mapping of Anopheles albimanus Corrected Scaffold Misassemblies and Identified Interarm Rearrangements in Genus Anopheles.</title>
        <authorList>
            <person name="Artemov G.N."/>
            <person name="Peery A.N."/>
            <person name="Jiang X."/>
            <person name="Tu Z."/>
            <person name="Stegniy V.N."/>
            <person name="Sharakhova M.V."/>
            <person name="Sharakhov I.V."/>
        </authorList>
    </citation>
    <scope>NUCLEOTIDE SEQUENCE [LARGE SCALE GENOMIC DNA]</scope>
    <source>
        <strain evidence="1 2">ALBI9_A</strain>
    </source>
</reference>
<dbReference type="GeneID" id="118465833"/>
<protein>
    <submittedName>
        <fullName evidence="1">Uncharacterized protein</fullName>
    </submittedName>
</protein>